<accession>A0A1M7J545</accession>
<dbReference type="EMBL" id="FRCT01000005">
    <property type="protein sequence ID" value="SHM47983.1"/>
    <property type="molecule type" value="Genomic_DNA"/>
</dbReference>
<name>A0A1M7J545_RUMFL</name>
<feature type="transmembrane region" description="Helical" evidence="1">
    <location>
        <begin position="322"/>
        <end position="340"/>
    </location>
</feature>
<reference evidence="2 3" key="1">
    <citation type="submission" date="2016-11" db="EMBL/GenBank/DDBJ databases">
        <authorList>
            <person name="Jaros S."/>
            <person name="Januszkiewicz K."/>
            <person name="Wedrychowicz H."/>
        </authorList>
    </citation>
    <scope>NUCLEOTIDE SEQUENCE [LARGE SCALE GENOMIC DNA]</scope>
    <source>
        <strain evidence="2 3">Y1</strain>
    </source>
</reference>
<keyword evidence="1" id="KW-0812">Transmembrane</keyword>
<feature type="transmembrane region" description="Helical" evidence="1">
    <location>
        <begin position="122"/>
        <end position="147"/>
    </location>
</feature>
<feature type="transmembrane region" description="Helical" evidence="1">
    <location>
        <begin position="237"/>
        <end position="257"/>
    </location>
</feature>
<evidence type="ECO:0000313" key="2">
    <source>
        <dbReference type="EMBL" id="SHM47983.1"/>
    </source>
</evidence>
<evidence type="ECO:0000313" key="3">
    <source>
        <dbReference type="Proteomes" id="UP000184394"/>
    </source>
</evidence>
<feature type="transmembrane region" description="Helical" evidence="1">
    <location>
        <begin position="269"/>
        <end position="287"/>
    </location>
</feature>
<dbReference type="Proteomes" id="UP000184394">
    <property type="component" value="Unassembled WGS sequence"/>
</dbReference>
<proteinExistence type="predicted"/>
<feature type="transmembrane region" description="Helical" evidence="1">
    <location>
        <begin position="159"/>
        <end position="181"/>
    </location>
</feature>
<dbReference type="AlphaFoldDB" id="A0A1M7J545"/>
<feature type="transmembrane region" description="Helical" evidence="1">
    <location>
        <begin position="88"/>
        <end position="110"/>
    </location>
</feature>
<evidence type="ECO:0000256" key="1">
    <source>
        <dbReference type="SAM" id="Phobius"/>
    </source>
</evidence>
<dbReference type="RefSeq" id="WP_072950182.1">
    <property type="nucleotide sequence ID" value="NZ_FRCT01000005.1"/>
</dbReference>
<organism evidence="2 3">
    <name type="scientific">Ruminococcus flavefaciens</name>
    <dbReference type="NCBI Taxonomy" id="1265"/>
    <lineage>
        <taxon>Bacteria</taxon>
        <taxon>Bacillati</taxon>
        <taxon>Bacillota</taxon>
        <taxon>Clostridia</taxon>
        <taxon>Eubacteriales</taxon>
        <taxon>Oscillospiraceae</taxon>
        <taxon>Ruminococcus</taxon>
    </lineage>
</organism>
<feature type="transmembrane region" description="Helical" evidence="1">
    <location>
        <begin position="293"/>
        <end position="310"/>
    </location>
</feature>
<sequence length="358" mass="41510">MLFYWILLFVVFILTFAGHCINNKKFKKTIVIVLFFIMFVLSAFRVNIGVDYAGYQRIYHVYESGWGSTFASEPLFTLLNMFAVKLHLGFYFVIAVTALLTLLPICYIAYKENAPLLMGVYYLFLYSMSYSLVRQFIAMSFLLLSTYLYIKGRNVKAQVIFALLAAGFHISAIAFIGVLFLSRFSRIDLKYALICCFLLVVVFGLLKGKVIGIFISLLNNTKYSRYFSNESTHNHTIRTSSGLGVILRYMVYFCYLITANFTIKDKKSIRVFNFMFVAFLLSDLLAMNVEIMIRFRILLYVVLLIPVFQFKRIHDKEVGGYLVKLGMVMMPIMYLIVMKYQSDIVGWKNVPYQSWLIN</sequence>
<dbReference type="Pfam" id="PF14897">
    <property type="entry name" value="EpsG"/>
    <property type="match status" value="1"/>
</dbReference>
<feature type="transmembrane region" description="Helical" evidence="1">
    <location>
        <begin position="6"/>
        <end position="22"/>
    </location>
</feature>
<feature type="transmembrane region" description="Helical" evidence="1">
    <location>
        <begin position="29"/>
        <end position="48"/>
    </location>
</feature>
<gene>
    <name evidence="2" type="ORF">SAMN04487860_105133</name>
</gene>
<keyword evidence="1" id="KW-0472">Membrane</keyword>
<keyword evidence="1" id="KW-1133">Transmembrane helix</keyword>
<dbReference type="InterPro" id="IPR049458">
    <property type="entry name" value="EpsG-like"/>
</dbReference>
<protein>
    <submittedName>
        <fullName evidence="2">EpsG family protein</fullName>
    </submittedName>
</protein>
<feature type="transmembrane region" description="Helical" evidence="1">
    <location>
        <begin position="193"/>
        <end position="217"/>
    </location>
</feature>